<gene>
    <name evidence="2" type="ORF">SE17_11060</name>
</gene>
<evidence type="ECO:0000256" key="1">
    <source>
        <dbReference type="SAM" id="Phobius"/>
    </source>
</evidence>
<dbReference type="Proteomes" id="UP000050509">
    <property type="component" value="Unassembled WGS sequence"/>
</dbReference>
<sequence>MNTVAQTVTKAFENPRFALAFRICVVMLLAGVLTLVSNPAFAFAQEGGSNPFADAGARSTAVSVLTSLRFWVWIAAGLGFCSYLLAYFAQGIVPSFFQQYRDYLRNGALLMVAFGVVIQFIISQANGS</sequence>
<organism evidence="2 3">
    <name type="scientific">Kouleothrix aurantiaca</name>
    <dbReference type="NCBI Taxonomy" id="186479"/>
    <lineage>
        <taxon>Bacteria</taxon>
        <taxon>Bacillati</taxon>
        <taxon>Chloroflexota</taxon>
        <taxon>Chloroflexia</taxon>
        <taxon>Chloroflexales</taxon>
        <taxon>Roseiflexineae</taxon>
        <taxon>Roseiflexaceae</taxon>
        <taxon>Kouleothrix</taxon>
    </lineage>
</organism>
<keyword evidence="1" id="KW-0812">Transmembrane</keyword>
<reference evidence="2 3" key="1">
    <citation type="submission" date="2015-09" db="EMBL/GenBank/DDBJ databases">
        <title>Draft genome sequence of Kouleothrix aurantiaca JCM 19913.</title>
        <authorList>
            <person name="Hemp J."/>
        </authorList>
    </citation>
    <scope>NUCLEOTIDE SEQUENCE [LARGE SCALE GENOMIC DNA]</scope>
    <source>
        <strain evidence="2 3">COM-B</strain>
    </source>
</reference>
<name>A0A0P9DIF0_9CHLR</name>
<protein>
    <submittedName>
        <fullName evidence="2">Uncharacterized protein</fullName>
    </submittedName>
</protein>
<feature type="transmembrane region" description="Helical" evidence="1">
    <location>
        <begin position="108"/>
        <end position="125"/>
    </location>
</feature>
<accession>A0A0P9DIF0</accession>
<dbReference type="AlphaFoldDB" id="A0A0P9DIF0"/>
<comment type="caution">
    <text evidence="2">The sequence shown here is derived from an EMBL/GenBank/DDBJ whole genome shotgun (WGS) entry which is preliminary data.</text>
</comment>
<feature type="transmembrane region" description="Helical" evidence="1">
    <location>
        <begin position="68"/>
        <end position="88"/>
    </location>
</feature>
<proteinExistence type="predicted"/>
<evidence type="ECO:0000313" key="3">
    <source>
        <dbReference type="Proteomes" id="UP000050509"/>
    </source>
</evidence>
<evidence type="ECO:0000313" key="2">
    <source>
        <dbReference type="EMBL" id="KPV53190.1"/>
    </source>
</evidence>
<keyword evidence="1" id="KW-1133">Transmembrane helix</keyword>
<keyword evidence="3" id="KW-1185">Reference proteome</keyword>
<dbReference type="EMBL" id="LJCR01000318">
    <property type="protein sequence ID" value="KPV53190.1"/>
    <property type="molecule type" value="Genomic_DNA"/>
</dbReference>
<keyword evidence="1" id="KW-0472">Membrane</keyword>